<feature type="compositionally biased region" description="Polar residues" evidence="1">
    <location>
        <begin position="219"/>
        <end position="235"/>
    </location>
</feature>
<feature type="compositionally biased region" description="Polar residues" evidence="1">
    <location>
        <begin position="302"/>
        <end position="319"/>
    </location>
</feature>
<accession>A0A9W8NKA4</accession>
<protein>
    <recommendedName>
        <fullName evidence="4">LPXTG-motif cell wall anchor domain protein</fullName>
    </recommendedName>
</protein>
<feature type="compositionally biased region" description="Basic and acidic residues" evidence="1">
    <location>
        <begin position="61"/>
        <end position="78"/>
    </location>
</feature>
<feature type="region of interest" description="Disordered" evidence="1">
    <location>
        <begin position="219"/>
        <end position="259"/>
    </location>
</feature>
<feature type="compositionally biased region" description="Polar residues" evidence="1">
    <location>
        <begin position="162"/>
        <end position="187"/>
    </location>
</feature>
<gene>
    <name evidence="2" type="ORF">NPX13_g2068</name>
</gene>
<feature type="compositionally biased region" description="Basic and acidic residues" evidence="1">
    <location>
        <begin position="148"/>
        <end position="159"/>
    </location>
</feature>
<dbReference type="Proteomes" id="UP001148614">
    <property type="component" value="Unassembled WGS sequence"/>
</dbReference>
<dbReference type="VEuPathDB" id="FungiDB:F4678DRAFT_70411"/>
<proteinExistence type="predicted"/>
<feature type="region of interest" description="Disordered" evidence="1">
    <location>
        <begin position="378"/>
        <end position="399"/>
    </location>
</feature>
<dbReference type="EMBL" id="JANPWZ010000207">
    <property type="protein sequence ID" value="KAJ3578490.1"/>
    <property type="molecule type" value="Genomic_DNA"/>
</dbReference>
<reference evidence="2" key="1">
    <citation type="submission" date="2022-07" db="EMBL/GenBank/DDBJ databases">
        <title>Genome Sequence of Xylaria arbuscula.</title>
        <authorList>
            <person name="Buettner E."/>
        </authorList>
    </citation>
    <scope>NUCLEOTIDE SEQUENCE</scope>
    <source>
        <strain evidence="2">VT107</strain>
    </source>
</reference>
<dbReference type="AlphaFoldDB" id="A0A9W8NKA4"/>
<feature type="region of interest" description="Disordered" evidence="1">
    <location>
        <begin position="518"/>
        <end position="576"/>
    </location>
</feature>
<organism evidence="2 3">
    <name type="scientific">Xylaria arbuscula</name>
    <dbReference type="NCBI Taxonomy" id="114810"/>
    <lineage>
        <taxon>Eukaryota</taxon>
        <taxon>Fungi</taxon>
        <taxon>Dikarya</taxon>
        <taxon>Ascomycota</taxon>
        <taxon>Pezizomycotina</taxon>
        <taxon>Sordariomycetes</taxon>
        <taxon>Xylariomycetidae</taxon>
        <taxon>Xylariales</taxon>
        <taxon>Xylariaceae</taxon>
        <taxon>Xylaria</taxon>
    </lineage>
</organism>
<sequence>MNFRTSRTHDSGDDHSDPNHRDRTLRALEGRRGDEIMQWTPPDSAGERPDGDDSGDLFLKIAREDSSQRPSERSKMYHTDNSNSAISRVARSTRRPLSVAISPYQSPSYRSPSPPRMSRRMSEQESRVRGLNPEQGERVGPPVSYRGHSREPHSEDFKFRGASTSTSMRASPLTPRTLTYQDSSEPSSAHRRRQHSIDRSSAALSRAATLKQVNVNYSHPRAYNSSPLVPQTTEAQKPDAQPNDGTPVEGTDSTTSTAAASTVWDELEELKSRIHRLELTGKLPPTSSAAISRVSDERPPTAHTNATTLSASPKRGTSSSVVQSIETTVVPKDSHPLLNSALAKSKEFLVPEVYDALEAATIDALALTAMMGTAGQPGPISSGTSNIGSSSGPVTDRQLRKKADSVCRSLTELCLALSENAGVTKQQITAPPPADNIVTSPTITQFTGMATQRRPSVPANRAVELPMSPRAASRYEEKRATILTAGALPSPRQNSNVPTTADAISATSAGRKSSLLFSRTRRAGTEEPEDGRRTSTLLRSRRAGTEEPEDLMDRKPILSRGRRATLDNGDDDPRLRTQSRAITEVNGSRPREYISHLPPPPITREADTLANSALPRRRLAGSATINTRLVQPATSSTPQTPSALITPNRRYADRTTPSREVTFEADVAGGDRPQRQFSLARSGSLNRRATNRQSMIATPSNTTTSYYR</sequence>
<feature type="region of interest" description="Disordered" evidence="1">
    <location>
        <begin position="284"/>
        <end position="319"/>
    </location>
</feature>
<evidence type="ECO:0000256" key="1">
    <source>
        <dbReference type="SAM" id="MobiDB-lite"/>
    </source>
</evidence>
<feature type="compositionally biased region" description="Low complexity" evidence="1">
    <location>
        <begin position="102"/>
        <end position="111"/>
    </location>
</feature>
<keyword evidence="3" id="KW-1185">Reference proteome</keyword>
<evidence type="ECO:0000313" key="2">
    <source>
        <dbReference type="EMBL" id="KAJ3578490.1"/>
    </source>
</evidence>
<feature type="compositionally biased region" description="Basic and acidic residues" evidence="1">
    <location>
        <begin position="7"/>
        <end position="35"/>
    </location>
</feature>
<evidence type="ECO:0008006" key="4">
    <source>
        <dbReference type="Google" id="ProtNLM"/>
    </source>
</evidence>
<feature type="region of interest" description="Disordered" evidence="1">
    <location>
        <begin position="1"/>
        <end position="201"/>
    </location>
</feature>
<comment type="caution">
    <text evidence="2">The sequence shown here is derived from an EMBL/GenBank/DDBJ whole genome shotgun (WGS) entry which is preliminary data.</text>
</comment>
<name>A0A9W8NKA4_9PEZI</name>
<feature type="compositionally biased region" description="Low complexity" evidence="1">
    <location>
        <begin position="378"/>
        <end position="393"/>
    </location>
</feature>
<feature type="region of interest" description="Disordered" evidence="1">
    <location>
        <begin position="681"/>
        <end position="708"/>
    </location>
</feature>
<evidence type="ECO:0000313" key="3">
    <source>
        <dbReference type="Proteomes" id="UP001148614"/>
    </source>
</evidence>